<dbReference type="GO" id="GO:0009423">
    <property type="term" value="P:chorismate biosynthetic process"/>
    <property type="evidence" value="ECO:0007669"/>
    <property type="project" value="UniProtKB-UniRule"/>
</dbReference>
<dbReference type="PANTHER" id="PTHR21090">
    <property type="entry name" value="AROM/DEHYDROQUINATE SYNTHASE"/>
    <property type="match status" value="1"/>
</dbReference>
<dbReference type="AlphaFoldDB" id="A0AAN0NID1"/>
<evidence type="ECO:0000313" key="11">
    <source>
        <dbReference type="EMBL" id="WZU67096.1"/>
    </source>
</evidence>
<organism evidence="11 12">
    <name type="scientific">Yoonia rhodophyticola</name>
    <dbReference type="NCBI Taxonomy" id="3137370"/>
    <lineage>
        <taxon>Bacteria</taxon>
        <taxon>Pseudomonadati</taxon>
        <taxon>Pseudomonadota</taxon>
        <taxon>Alphaproteobacteria</taxon>
        <taxon>Rhodobacterales</taxon>
        <taxon>Paracoccaceae</taxon>
        <taxon>Yoonia</taxon>
    </lineage>
</organism>
<dbReference type="GO" id="GO:0005737">
    <property type="term" value="C:cytoplasm"/>
    <property type="evidence" value="ECO:0007669"/>
    <property type="project" value="UniProtKB-SubCell"/>
</dbReference>
<feature type="binding site" evidence="8">
    <location>
        <position position="354"/>
    </location>
    <ligand>
        <name>3-phosphoshikimate</name>
        <dbReference type="ChEBI" id="CHEBI:145989"/>
    </ligand>
</feature>
<accession>A0AAN0NID1</accession>
<sequence>MSGHGAPIPMTSRPSGPLKGIADVPGDKSISHRSLILGALCVGETNITGLLEGEDVLDTAKAMRAFGATVTDHGNGEWSVQGVGVGGFAEPDQVIDCGNSGTGVRLIMGAMATSPITATFTGDASLNGRPMGRVTDPLALFGTQAVGRAGGRLPMTLVGAADPIPVRYAVPVPSAQVKSAVLLAGLNAPGQTVVIEQETTRDHTERMLQGFGASLHVAETDEGRVITLDGQPELQAQNITVPRDPSSAAFPVCAAIIVPGSDVLVPNIGLNPTRAGLFTTLQEMGADLTYENQREEGGEPVADLRARFSPDLTGIAVPPARAASMIDEYPVLSVVASFAKGVTDMQGVKELRVKESDRIDAMAKGLRAAGVQVDEGPDWWQVTGLGHGNVPGGALVASQLDHRIAMAFMVMGMATQKPVSVDDGGPIATSFPIFEQLMAQLGAQIVRSN</sequence>
<evidence type="ECO:0000256" key="7">
    <source>
        <dbReference type="ARBA" id="ARBA00044633"/>
    </source>
</evidence>
<dbReference type="CDD" id="cd01556">
    <property type="entry name" value="EPSP_synthase"/>
    <property type="match status" value="1"/>
</dbReference>
<feature type="binding site" evidence="8">
    <location>
        <position position="29"/>
    </location>
    <ligand>
        <name>3-phosphoshikimate</name>
        <dbReference type="ChEBI" id="CHEBI:145989"/>
    </ligand>
</feature>
<dbReference type="GO" id="GO:0008652">
    <property type="term" value="P:amino acid biosynthetic process"/>
    <property type="evidence" value="ECO:0007669"/>
    <property type="project" value="UniProtKB-KW"/>
</dbReference>
<feature type="binding site" evidence="8">
    <location>
        <position position="358"/>
    </location>
    <ligand>
        <name>phosphoenolpyruvate</name>
        <dbReference type="ChEBI" id="CHEBI:58702"/>
    </ligand>
</feature>
<feature type="binding site" evidence="8">
    <location>
        <position position="28"/>
    </location>
    <ligand>
        <name>phosphoenolpyruvate</name>
        <dbReference type="ChEBI" id="CHEBI:58702"/>
    </ligand>
</feature>
<evidence type="ECO:0000256" key="3">
    <source>
        <dbReference type="ARBA" id="ARBA00022490"/>
    </source>
</evidence>
<protein>
    <recommendedName>
        <fullName evidence="8">3-phosphoshikimate 1-carboxyvinyltransferase</fullName>
        <ecNumber evidence="8">2.5.1.19</ecNumber>
    </recommendedName>
    <alternativeName>
        <fullName evidence="8">5-enolpyruvylshikimate-3-phosphate synthase</fullName>
        <shortName evidence="8">EPSP synthase</shortName>
        <shortName evidence="8">EPSPS</shortName>
    </alternativeName>
</protein>
<dbReference type="RefSeq" id="WP_342076408.1">
    <property type="nucleotide sequence ID" value="NZ_CP151767.2"/>
</dbReference>
<dbReference type="InterPro" id="IPR001986">
    <property type="entry name" value="Enolpyruvate_Tfrase_dom"/>
</dbReference>
<comment type="similarity">
    <text evidence="2 8">Belongs to the EPSP synthase family.</text>
</comment>
<keyword evidence="6 8" id="KW-0057">Aromatic amino acid biosynthesis</keyword>
<evidence type="ECO:0000256" key="1">
    <source>
        <dbReference type="ARBA" id="ARBA00004811"/>
    </source>
</evidence>
<feature type="binding site" evidence="8">
    <location>
        <position position="174"/>
    </location>
    <ligand>
        <name>3-phosphoshikimate</name>
        <dbReference type="ChEBI" id="CHEBI:145989"/>
    </ligand>
</feature>
<keyword evidence="3 8" id="KW-0963">Cytoplasm</keyword>
<dbReference type="PANTHER" id="PTHR21090:SF5">
    <property type="entry name" value="PENTAFUNCTIONAL AROM POLYPEPTIDE"/>
    <property type="match status" value="1"/>
</dbReference>
<feature type="binding site" evidence="8">
    <location>
        <position position="129"/>
    </location>
    <ligand>
        <name>phosphoenolpyruvate</name>
        <dbReference type="ChEBI" id="CHEBI:58702"/>
    </ligand>
</feature>
<dbReference type="KEGG" id="yrh:AABB31_19385"/>
<feature type="binding site" evidence="8">
    <location>
        <position position="327"/>
    </location>
    <ligand>
        <name>3-phosphoshikimate</name>
        <dbReference type="ChEBI" id="CHEBI:145989"/>
    </ligand>
</feature>
<dbReference type="NCBIfam" id="TIGR01356">
    <property type="entry name" value="aroA"/>
    <property type="match status" value="1"/>
</dbReference>
<evidence type="ECO:0000256" key="4">
    <source>
        <dbReference type="ARBA" id="ARBA00022605"/>
    </source>
</evidence>
<dbReference type="InterPro" id="IPR023193">
    <property type="entry name" value="EPSP_synthase_CS"/>
</dbReference>
<dbReference type="PROSITE" id="PS00104">
    <property type="entry name" value="EPSP_SYNTHASE_1"/>
    <property type="match status" value="1"/>
</dbReference>
<feature type="active site" description="Proton acceptor" evidence="8">
    <location>
        <position position="327"/>
    </location>
</feature>
<feature type="domain" description="Enolpyruvate transferase" evidence="10">
    <location>
        <begin position="14"/>
        <end position="436"/>
    </location>
</feature>
<dbReference type="Pfam" id="PF00275">
    <property type="entry name" value="EPSP_synthase"/>
    <property type="match status" value="1"/>
</dbReference>
<feature type="region of interest" description="Disordered" evidence="9">
    <location>
        <begin position="1"/>
        <end position="24"/>
    </location>
</feature>
<dbReference type="SUPFAM" id="SSF55205">
    <property type="entry name" value="EPT/RTPC-like"/>
    <property type="match status" value="1"/>
</dbReference>
<dbReference type="GO" id="GO:0003866">
    <property type="term" value="F:3-phosphoshikimate 1-carboxyvinyltransferase activity"/>
    <property type="evidence" value="ECO:0007669"/>
    <property type="project" value="UniProtKB-UniRule"/>
</dbReference>
<dbReference type="Gene3D" id="3.65.10.10">
    <property type="entry name" value="Enolpyruvate transferase domain"/>
    <property type="match status" value="2"/>
</dbReference>
<evidence type="ECO:0000313" key="12">
    <source>
        <dbReference type="Proteomes" id="UP001470809"/>
    </source>
</evidence>
<dbReference type="EC" id="2.5.1.19" evidence="8"/>
<reference evidence="11" key="1">
    <citation type="submission" date="2024-08" db="EMBL/GenBank/DDBJ databases">
        <title>Phylogenomic analyses of a clade within the roseobacter group suggest taxonomic reassignments of species of the genera Aestuariivita, Citreicella, Loktanella, Nautella, Pelagibaca, Ruegeria, Thalassobius, Thiobacimonas and Tropicibacter, and the proposal o.</title>
        <authorList>
            <person name="Jeon C.O."/>
        </authorList>
    </citation>
    <scope>NUCLEOTIDE SEQUENCE</scope>
    <source>
        <strain evidence="11">SS1-5</strain>
    </source>
</reference>
<feature type="binding site" evidence="8">
    <location>
        <position position="403"/>
    </location>
    <ligand>
        <name>phosphoenolpyruvate</name>
        <dbReference type="ChEBI" id="CHEBI:58702"/>
    </ligand>
</feature>
<dbReference type="EMBL" id="CP151767">
    <property type="protein sequence ID" value="WZU67096.1"/>
    <property type="molecule type" value="Genomic_DNA"/>
</dbReference>
<keyword evidence="5 8" id="KW-0808">Transferase</keyword>
<evidence type="ECO:0000256" key="5">
    <source>
        <dbReference type="ARBA" id="ARBA00022679"/>
    </source>
</evidence>
<feature type="binding site" evidence="8">
    <location>
        <position position="101"/>
    </location>
    <ligand>
        <name>phosphoenolpyruvate</name>
        <dbReference type="ChEBI" id="CHEBI:58702"/>
    </ligand>
</feature>
<evidence type="ECO:0000256" key="2">
    <source>
        <dbReference type="ARBA" id="ARBA00009948"/>
    </source>
</evidence>
<dbReference type="FunFam" id="3.65.10.10:FF:000005">
    <property type="entry name" value="3-phosphoshikimate 1-carboxyvinyltransferase"/>
    <property type="match status" value="1"/>
</dbReference>
<comment type="caution">
    <text evidence="8">Lacks conserved residue(s) required for the propagation of feature annotation.</text>
</comment>
<dbReference type="InterPro" id="IPR006264">
    <property type="entry name" value="EPSP_synthase"/>
</dbReference>
<feature type="binding site" evidence="8">
    <location>
        <position position="176"/>
    </location>
    <ligand>
        <name>3-phosphoshikimate</name>
        <dbReference type="ChEBI" id="CHEBI:145989"/>
    </ligand>
</feature>
<evidence type="ECO:0000259" key="10">
    <source>
        <dbReference type="Pfam" id="PF00275"/>
    </source>
</evidence>
<comment type="pathway">
    <text evidence="1 8">Metabolic intermediate biosynthesis; chorismate biosynthesis; chorismate from D-erythrose 4-phosphate and phosphoenolpyruvate: step 6/7.</text>
</comment>
<feature type="binding site" evidence="8">
    <location>
        <position position="33"/>
    </location>
    <ligand>
        <name>3-phosphoshikimate</name>
        <dbReference type="ChEBI" id="CHEBI:145989"/>
    </ligand>
</feature>
<keyword evidence="12" id="KW-1185">Reference proteome</keyword>
<keyword evidence="4 8" id="KW-0028">Amino-acid biosynthesis</keyword>
<dbReference type="HAMAP" id="MF_00210">
    <property type="entry name" value="EPSP_synth"/>
    <property type="match status" value="1"/>
</dbReference>
<evidence type="ECO:0000256" key="6">
    <source>
        <dbReference type="ARBA" id="ARBA00023141"/>
    </source>
</evidence>
<dbReference type="PROSITE" id="PS00885">
    <property type="entry name" value="EPSP_SYNTHASE_2"/>
    <property type="match status" value="1"/>
</dbReference>
<dbReference type="Proteomes" id="UP001470809">
    <property type="component" value="Chromosome"/>
</dbReference>
<feature type="binding site" evidence="8">
    <location>
        <position position="28"/>
    </location>
    <ligand>
        <name>3-phosphoshikimate</name>
        <dbReference type="ChEBI" id="CHEBI:145989"/>
    </ligand>
</feature>
<dbReference type="GO" id="GO:0009073">
    <property type="term" value="P:aromatic amino acid family biosynthetic process"/>
    <property type="evidence" value="ECO:0007669"/>
    <property type="project" value="UniProtKB-KW"/>
</dbReference>
<evidence type="ECO:0000256" key="8">
    <source>
        <dbReference type="HAMAP-Rule" id="MF_00210"/>
    </source>
</evidence>
<dbReference type="InterPro" id="IPR013792">
    <property type="entry name" value="RNA3'P_cycl/enolpyr_Trfase_a/b"/>
</dbReference>
<gene>
    <name evidence="8 11" type="primary">aroA</name>
    <name evidence="11" type="ORF">AABB31_19385</name>
</gene>
<comment type="subcellular location">
    <subcellularLocation>
        <location evidence="8">Cytoplasm</location>
    </subcellularLocation>
</comment>
<proteinExistence type="inferred from homology"/>
<comment type="function">
    <text evidence="8">Catalyzes the transfer of the enolpyruvyl moiety of phosphoenolpyruvate (PEP) to the 5-hydroxyl of shikimate-3-phosphate (S3P) to produce enolpyruvyl shikimate-3-phosphate and inorganic phosphate.</text>
</comment>
<dbReference type="InterPro" id="IPR036968">
    <property type="entry name" value="Enolpyruvate_Tfrase_sf"/>
</dbReference>
<evidence type="ECO:0000256" key="9">
    <source>
        <dbReference type="SAM" id="MobiDB-lite"/>
    </source>
</evidence>
<comment type="subunit">
    <text evidence="8">Monomer.</text>
</comment>
<feature type="binding site" evidence="8">
    <location>
        <position position="176"/>
    </location>
    <ligand>
        <name>phosphoenolpyruvate</name>
        <dbReference type="ChEBI" id="CHEBI:58702"/>
    </ligand>
</feature>
<name>A0AAN0NID1_9RHOB</name>
<comment type="catalytic activity">
    <reaction evidence="7">
        <text>3-phosphoshikimate + phosphoenolpyruvate = 5-O-(1-carboxyvinyl)-3-phosphoshikimate + phosphate</text>
        <dbReference type="Rhea" id="RHEA:21256"/>
        <dbReference type="ChEBI" id="CHEBI:43474"/>
        <dbReference type="ChEBI" id="CHEBI:57701"/>
        <dbReference type="ChEBI" id="CHEBI:58702"/>
        <dbReference type="ChEBI" id="CHEBI:145989"/>
        <dbReference type="EC" id="2.5.1.19"/>
    </reaction>
    <physiologicalReaction direction="left-to-right" evidence="7">
        <dbReference type="Rhea" id="RHEA:21257"/>
    </physiologicalReaction>
</comment>
<dbReference type="PIRSF" id="PIRSF000505">
    <property type="entry name" value="EPSPS"/>
    <property type="match status" value="1"/>
</dbReference>